<dbReference type="EMBL" id="VSKL01000002">
    <property type="protein sequence ID" value="TYB73804.1"/>
    <property type="molecule type" value="Genomic_DNA"/>
</dbReference>
<keyword evidence="1" id="KW-1133">Transmembrane helix</keyword>
<feature type="transmembrane region" description="Helical" evidence="1">
    <location>
        <begin position="12"/>
        <end position="36"/>
    </location>
</feature>
<comment type="caution">
    <text evidence="2">The sequence shown here is derived from an EMBL/GenBank/DDBJ whole genome shotgun (WGS) entry which is preliminary data.</text>
</comment>
<protein>
    <recommendedName>
        <fullName evidence="4">Sugar transporter</fullName>
    </recommendedName>
</protein>
<reference evidence="2 3" key="1">
    <citation type="submission" date="2019-08" db="EMBL/GenBank/DDBJ databases">
        <title>Genomes of Antarctic Bizionia species.</title>
        <authorList>
            <person name="Bowman J.P."/>
        </authorList>
    </citation>
    <scope>NUCLEOTIDE SEQUENCE [LARGE SCALE GENOMIC DNA]</scope>
    <source>
        <strain evidence="2 3">APA-1</strain>
    </source>
</reference>
<feature type="transmembrane region" description="Helical" evidence="1">
    <location>
        <begin position="56"/>
        <end position="80"/>
    </location>
</feature>
<proteinExistence type="predicted"/>
<feature type="transmembrane region" description="Helical" evidence="1">
    <location>
        <begin position="112"/>
        <end position="133"/>
    </location>
</feature>
<dbReference type="AlphaFoldDB" id="A0A5D0R002"/>
<evidence type="ECO:0000313" key="2">
    <source>
        <dbReference type="EMBL" id="TYB73804.1"/>
    </source>
</evidence>
<keyword evidence="1" id="KW-0812">Transmembrane</keyword>
<feature type="transmembrane region" description="Helical" evidence="1">
    <location>
        <begin position="87"/>
        <end position="106"/>
    </location>
</feature>
<dbReference type="Proteomes" id="UP000324358">
    <property type="component" value="Unassembled WGS sequence"/>
</dbReference>
<organism evidence="2 3">
    <name type="scientific">Bizionia algoritergicola</name>
    <dbReference type="NCBI Taxonomy" id="291187"/>
    <lineage>
        <taxon>Bacteria</taxon>
        <taxon>Pseudomonadati</taxon>
        <taxon>Bacteroidota</taxon>
        <taxon>Flavobacteriia</taxon>
        <taxon>Flavobacteriales</taxon>
        <taxon>Flavobacteriaceae</taxon>
        <taxon>Bizionia</taxon>
    </lineage>
</organism>
<accession>A0A5D0R002</accession>
<name>A0A5D0R002_9FLAO</name>
<dbReference type="OrthoDB" id="1143964at2"/>
<keyword evidence="3" id="KW-1185">Reference proteome</keyword>
<evidence type="ECO:0000313" key="3">
    <source>
        <dbReference type="Proteomes" id="UP000324358"/>
    </source>
</evidence>
<sequence length="145" mass="15998">MIMSTTQKPPKLFWIISIVALIWNLMGVLAYLMQAFMTEDALQKLPEAEQALYTDLPAWVTAAFAIAVFGGTLGAVGLLLRKKWARLIFLFSLIGIIVQMAHSFFISNNIDVYGPGAVIMPIMVLVIGVYLIMFSKSAIAKGWIS</sequence>
<gene>
    <name evidence="2" type="ORF">ES675_08195</name>
</gene>
<evidence type="ECO:0000256" key="1">
    <source>
        <dbReference type="SAM" id="Phobius"/>
    </source>
</evidence>
<keyword evidence="1" id="KW-0472">Membrane</keyword>
<evidence type="ECO:0008006" key="4">
    <source>
        <dbReference type="Google" id="ProtNLM"/>
    </source>
</evidence>